<dbReference type="GO" id="GO:0016887">
    <property type="term" value="F:ATP hydrolysis activity"/>
    <property type="evidence" value="ECO:0007669"/>
    <property type="project" value="InterPro"/>
</dbReference>
<dbReference type="GO" id="GO:0046872">
    <property type="term" value="F:metal ion binding"/>
    <property type="evidence" value="ECO:0007669"/>
    <property type="project" value="UniProtKB-KW"/>
</dbReference>
<evidence type="ECO:0000313" key="17">
    <source>
        <dbReference type="EMBL" id="CFX76630.1"/>
    </source>
</evidence>
<feature type="transmembrane region" description="Helical" evidence="15">
    <location>
        <begin position="78"/>
        <end position="98"/>
    </location>
</feature>
<gene>
    <name evidence="17" type="ORF">1830</name>
</gene>
<dbReference type="GO" id="GO:0005886">
    <property type="term" value="C:plasma membrane"/>
    <property type="evidence" value="ECO:0007669"/>
    <property type="project" value="UniProtKB-SubCell"/>
</dbReference>
<dbReference type="Gene3D" id="3.40.1110.10">
    <property type="entry name" value="Calcium-transporting ATPase, cytoplasmic domain N"/>
    <property type="match status" value="1"/>
</dbReference>
<dbReference type="SMART" id="SM00831">
    <property type="entry name" value="Cation_ATPase_N"/>
    <property type="match status" value="1"/>
</dbReference>
<dbReference type="InterPro" id="IPR059000">
    <property type="entry name" value="ATPase_P-type_domA"/>
</dbReference>
<dbReference type="InterPro" id="IPR018303">
    <property type="entry name" value="ATPase_P-typ_P_site"/>
</dbReference>
<feature type="transmembrane region" description="Helical" evidence="15">
    <location>
        <begin position="835"/>
        <end position="854"/>
    </location>
</feature>
<dbReference type="InterPro" id="IPR023214">
    <property type="entry name" value="HAD_sf"/>
</dbReference>
<evidence type="ECO:0000256" key="10">
    <source>
        <dbReference type="ARBA" id="ARBA00022842"/>
    </source>
</evidence>
<dbReference type="SUPFAM" id="SSF81660">
    <property type="entry name" value="Metal cation-transporting ATPase, ATP-binding domain N"/>
    <property type="match status" value="1"/>
</dbReference>
<dbReference type="InterPro" id="IPR005782">
    <property type="entry name" value="P-type_ATPase_IIA"/>
</dbReference>
<dbReference type="InterPro" id="IPR050510">
    <property type="entry name" value="Cation_transp_ATPase_P-type"/>
</dbReference>
<dbReference type="Pfam" id="PF13246">
    <property type="entry name" value="Cation_ATPase"/>
    <property type="match status" value="1"/>
</dbReference>
<comment type="similarity">
    <text evidence="2">Belongs to the cation transport ATPase (P-type) (TC 3.A.3) family. Type IIA subfamily.</text>
</comment>
<accession>A0A0E3W3E7</accession>
<keyword evidence="5" id="KW-0109">Calcium transport</keyword>
<dbReference type="SUPFAM" id="SSF81665">
    <property type="entry name" value="Calcium ATPase, transmembrane domain M"/>
    <property type="match status" value="1"/>
</dbReference>
<dbReference type="EC" id="7.2.2.10" evidence="3"/>
<sequence>MTEKLWWQLSIAESVTAVGSNIEGGLPSKEVQERQTRFNNSLDSGKQIQPLVLLLNQFTDTMVLVLLGATVISGLVGAMGDALTIMAIVILNAVLGFIQEYRAEKSLDEIKKLVSPHAVVLRDGKTIKIPSQELVPGDLVFLEAGDKVPADLRLISSSGLEIDESALTGESVPVEKNAEDICLADTLLAEKSNMAFLGTSVTRGRGRALVVETGMNTVMGQIAGMMKETEKNMTPLQVRLDQLGKILIAICLLVCALVALLGIWRGESILTMFMAGISLAVAAIPEGLPAIVTVVLALGVQRMAKHNAIVRKLPAVETLGCTTVICSDKTGTLTRNQMTVRKLAVMDKTVEIEGDGYEPRGKFTWAGRSIQALNDKNLKMILNIALNCNQSALRQEKNGYGVQGDPTEGALLVMAAKAGLKNKLEILREIPFDSERKRMSVVVQEQGQYYLLVKGALDYIIPYCSRVVKNDTVKTLENTEKQAFINMQEAWASDALRVLGFAYKPLIQDNWKKKNDLELETDLILAGICGMIDPPRPGALRSVKKCQRAGIVPVMITGDHPLTASAIAREIGISKENRVISGGEIDHLTDSELYKRVLQDRVVARVSPQHKNRIVNVLKAHQQVVAMTGDGVNDAPAIKTADIGIAMGISGTQVTKESAGMILTDDDFSTIVRAIYEGRAIYDNIRKFIRYLLGGNIGEVLVMFLATLMGTPLPMLPIQILWVNLVTDGLPAMALGIEPPEPGIMNRPPRPKNESIFARGLGWIILSRGTYIAMISLATFLIGYYWSHQHGMDGLDLGRTMAFTTLVFAQLFYVFECRSEQYSPFELGFFKNKFLIGAVLISIIMQLFVIYLPTLQNVFATVPLEGWQWAIILLASGFRIILRFILYTWQRFFVFNRGYAKI</sequence>
<protein>
    <recommendedName>
        <fullName evidence="3">P-type Ca(2+) transporter</fullName>
        <ecNumber evidence="3">7.2.2.10</ecNumber>
    </recommendedName>
</protein>
<keyword evidence="5" id="KW-0406">Ion transport</keyword>
<dbReference type="SFLD" id="SFLDG00002">
    <property type="entry name" value="C1.7:_P-type_atpase_like"/>
    <property type="match status" value="1"/>
</dbReference>
<dbReference type="InterPro" id="IPR044492">
    <property type="entry name" value="P_typ_ATPase_HD_dom"/>
</dbReference>
<evidence type="ECO:0000256" key="8">
    <source>
        <dbReference type="ARBA" id="ARBA00022741"/>
    </source>
</evidence>
<dbReference type="Gene3D" id="1.20.1110.10">
    <property type="entry name" value="Calcium-transporting ATPase, transmembrane domain"/>
    <property type="match status" value="1"/>
</dbReference>
<dbReference type="InterPro" id="IPR023299">
    <property type="entry name" value="ATPase_P-typ_cyto_dom_N"/>
</dbReference>
<dbReference type="FunFam" id="3.40.50.1000:FF:000001">
    <property type="entry name" value="Phospholipid-transporting ATPase IC"/>
    <property type="match status" value="1"/>
</dbReference>
<keyword evidence="13 15" id="KW-0472">Membrane</keyword>
<evidence type="ECO:0000256" key="4">
    <source>
        <dbReference type="ARBA" id="ARBA00022475"/>
    </source>
</evidence>
<keyword evidence="6 15" id="KW-0812">Transmembrane</keyword>
<keyword evidence="11" id="KW-1278">Translocase</keyword>
<dbReference type="Proteomes" id="UP000045545">
    <property type="component" value="Unassembled WGS sequence"/>
</dbReference>
<evidence type="ECO:0000256" key="2">
    <source>
        <dbReference type="ARBA" id="ARBA00005675"/>
    </source>
</evidence>
<dbReference type="Pfam" id="PF00122">
    <property type="entry name" value="E1-E2_ATPase"/>
    <property type="match status" value="1"/>
</dbReference>
<keyword evidence="9" id="KW-0067">ATP-binding</keyword>
<dbReference type="SUPFAM" id="SSF81653">
    <property type="entry name" value="Calcium ATPase, transduction domain A"/>
    <property type="match status" value="1"/>
</dbReference>
<dbReference type="EMBL" id="CGIH01000029">
    <property type="protein sequence ID" value="CFX76630.1"/>
    <property type="molecule type" value="Genomic_DNA"/>
</dbReference>
<evidence type="ECO:0000259" key="16">
    <source>
        <dbReference type="SMART" id="SM00831"/>
    </source>
</evidence>
<dbReference type="GO" id="GO:0005388">
    <property type="term" value="F:P-type calcium transporter activity"/>
    <property type="evidence" value="ECO:0007669"/>
    <property type="project" value="UniProtKB-EC"/>
</dbReference>
<dbReference type="Gene3D" id="3.40.50.1000">
    <property type="entry name" value="HAD superfamily/HAD-like"/>
    <property type="match status" value="1"/>
</dbReference>
<dbReference type="InterPro" id="IPR001757">
    <property type="entry name" value="P_typ_ATPase"/>
</dbReference>
<dbReference type="InterPro" id="IPR036412">
    <property type="entry name" value="HAD-like_sf"/>
</dbReference>
<dbReference type="FunFam" id="1.20.1110.10:FF:000065">
    <property type="entry name" value="Sarcoplasmic/endoplasmic reticulum calcium ATPase 1"/>
    <property type="match status" value="1"/>
</dbReference>
<dbReference type="SUPFAM" id="SSF56784">
    <property type="entry name" value="HAD-like"/>
    <property type="match status" value="1"/>
</dbReference>
<dbReference type="AlphaFoldDB" id="A0A0E3W3E7"/>
<evidence type="ECO:0000256" key="7">
    <source>
        <dbReference type="ARBA" id="ARBA00022723"/>
    </source>
</evidence>
<evidence type="ECO:0000256" key="5">
    <source>
        <dbReference type="ARBA" id="ARBA00022568"/>
    </source>
</evidence>
<dbReference type="Pfam" id="PF00690">
    <property type="entry name" value="Cation_ATPase_N"/>
    <property type="match status" value="1"/>
</dbReference>
<comment type="catalytic activity">
    <reaction evidence="14">
        <text>Ca(2+)(in) + ATP + H2O = Ca(2+)(out) + ADP + phosphate + H(+)</text>
        <dbReference type="Rhea" id="RHEA:18105"/>
        <dbReference type="ChEBI" id="CHEBI:15377"/>
        <dbReference type="ChEBI" id="CHEBI:15378"/>
        <dbReference type="ChEBI" id="CHEBI:29108"/>
        <dbReference type="ChEBI" id="CHEBI:30616"/>
        <dbReference type="ChEBI" id="CHEBI:43474"/>
        <dbReference type="ChEBI" id="CHEBI:456216"/>
        <dbReference type="EC" id="7.2.2.10"/>
    </reaction>
</comment>
<feature type="transmembrane region" description="Helical" evidence="15">
    <location>
        <begin position="797"/>
        <end position="815"/>
    </location>
</feature>
<feature type="transmembrane region" description="Helical" evidence="15">
    <location>
        <begin position="688"/>
        <end position="710"/>
    </location>
</feature>
<dbReference type="PRINTS" id="PR00119">
    <property type="entry name" value="CATATPASE"/>
</dbReference>
<evidence type="ECO:0000313" key="18">
    <source>
        <dbReference type="Proteomes" id="UP000045545"/>
    </source>
</evidence>
<dbReference type="OrthoDB" id="9760364at2"/>
<keyword evidence="8" id="KW-0547">Nucleotide-binding</keyword>
<dbReference type="Gene3D" id="2.70.150.10">
    <property type="entry name" value="Calcium-transporting ATPase, cytoplasmic transduction domain A"/>
    <property type="match status" value="1"/>
</dbReference>
<feature type="transmembrane region" description="Helical" evidence="15">
    <location>
        <begin position="270"/>
        <end position="298"/>
    </location>
</feature>
<dbReference type="PRINTS" id="PR00120">
    <property type="entry name" value="HATPASE"/>
</dbReference>
<dbReference type="InterPro" id="IPR008250">
    <property type="entry name" value="ATPase_P-typ_transduc_dom_A_sf"/>
</dbReference>
<organism evidence="17 18">
    <name type="scientific">Syntrophomonas zehnderi OL-4</name>
    <dbReference type="NCBI Taxonomy" id="690567"/>
    <lineage>
        <taxon>Bacteria</taxon>
        <taxon>Bacillati</taxon>
        <taxon>Bacillota</taxon>
        <taxon>Clostridia</taxon>
        <taxon>Eubacteriales</taxon>
        <taxon>Syntrophomonadaceae</taxon>
        <taxon>Syntrophomonas</taxon>
    </lineage>
</organism>
<keyword evidence="10" id="KW-0460">Magnesium</keyword>
<keyword evidence="5" id="KW-0106">Calcium</keyword>
<evidence type="ECO:0000256" key="9">
    <source>
        <dbReference type="ARBA" id="ARBA00022840"/>
    </source>
</evidence>
<keyword evidence="12 15" id="KW-1133">Transmembrane helix</keyword>
<dbReference type="GO" id="GO:0005524">
    <property type="term" value="F:ATP binding"/>
    <property type="evidence" value="ECO:0007669"/>
    <property type="project" value="UniProtKB-KW"/>
</dbReference>
<evidence type="ECO:0000256" key="12">
    <source>
        <dbReference type="ARBA" id="ARBA00022989"/>
    </source>
</evidence>
<feature type="transmembrane region" description="Helical" evidence="15">
    <location>
        <begin position="756"/>
        <end position="785"/>
    </location>
</feature>
<feature type="transmembrane region" description="Helical" evidence="15">
    <location>
        <begin position="51"/>
        <end position="72"/>
    </location>
</feature>
<evidence type="ECO:0000256" key="1">
    <source>
        <dbReference type="ARBA" id="ARBA00004651"/>
    </source>
</evidence>
<feature type="transmembrane region" description="Helical" evidence="15">
    <location>
        <begin position="716"/>
        <end position="735"/>
    </location>
</feature>
<keyword evidence="5" id="KW-0813">Transport</keyword>
<dbReference type="SFLD" id="SFLDS00003">
    <property type="entry name" value="Haloacid_Dehalogenase"/>
    <property type="match status" value="1"/>
</dbReference>
<dbReference type="NCBIfam" id="TIGR01116">
    <property type="entry name" value="ATPase-IIA1_Ca"/>
    <property type="match status" value="1"/>
</dbReference>
<evidence type="ECO:0000256" key="15">
    <source>
        <dbReference type="SAM" id="Phobius"/>
    </source>
</evidence>
<reference evidence="17 18" key="1">
    <citation type="submission" date="2015-03" db="EMBL/GenBank/DDBJ databases">
        <authorList>
            <person name="Murphy D."/>
        </authorList>
    </citation>
    <scope>NUCLEOTIDE SEQUENCE [LARGE SCALE GENOMIC DNA]</scope>
    <source>
        <strain evidence="17 18">OL-4</strain>
    </source>
</reference>
<dbReference type="RefSeq" id="WP_046497968.1">
    <property type="nucleotide sequence ID" value="NZ_CGIH01000029.1"/>
</dbReference>
<dbReference type="InterPro" id="IPR023298">
    <property type="entry name" value="ATPase_P-typ_TM_dom_sf"/>
</dbReference>
<proteinExistence type="inferred from homology"/>
<dbReference type="PROSITE" id="PS00154">
    <property type="entry name" value="ATPASE_E1_E2"/>
    <property type="match status" value="1"/>
</dbReference>
<name>A0A0E3W3E7_9FIRM</name>
<dbReference type="InterPro" id="IPR006068">
    <property type="entry name" value="ATPase_P-typ_cation-transptr_C"/>
</dbReference>
<dbReference type="PANTHER" id="PTHR43294:SF21">
    <property type="entry name" value="CATION TRANSPORTING ATPASE"/>
    <property type="match status" value="1"/>
</dbReference>
<evidence type="ECO:0000256" key="6">
    <source>
        <dbReference type="ARBA" id="ARBA00022692"/>
    </source>
</evidence>
<dbReference type="FunFam" id="2.70.150.10:FF:000016">
    <property type="entry name" value="Calcium-transporting P-type ATPase putative"/>
    <property type="match status" value="1"/>
</dbReference>
<dbReference type="STRING" id="690567.1830"/>
<keyword evidence="18" id="KW-1185">Reference proteome</keyword>
<evidence type="ECO:0000256" key="11">
    <source>
        <dbReference type="ARBA" id="ARBA00022967"/>
    </source>
</evidence>
<evidence type="ECO:0000256" key="3">
    <source>
        <dbReference type="ARBA" id="ARBA00012790"/>
    </source>
</evidence>
<comment type="subcellular location">
    <subcellularLocation>
        <location evidence="1">Cell membrane</location>
        <topology evidence="1">Multi-pass membrane protein</topology>
    </subcellularLocation>
</comment>
<feature type="transmembrane region" description="Helical" evidence="15">
    <location>
        <begin position="866"/>
        <end position="889"/>
    </location>
</feature>
<keyword evidence="7" id="KW-0479">Metal-binding</keyword>
<dbReference type="PANTHER" id="PTHR43294">
    <property type="entry name" value="SODIUM/POTASSIUM-TRANSPORTING ATPASE SUBUNIT ALPHA"/>
    <property type="match status" value="1"/>
</dbReference>
<feature type="domain" description="Cation-transporting P-type ATPase N-terminal" evidence="16">
    <location>
        <begin position="5"/>
        <end position="78"/>
    </location>
</feature>
<feature type="transmembrane region" description="Helical" evidence="15">
    <location>
        <begin position="246"/>
        <end position="264"/>
    </location>
</feature>
<keyword evidence="4" id="KW-1003">Cell membrane</keyword>
<evidence type="ECO:0000256" key="13">
    <source>
        <dbReference type="ARBA" id="ARBA00023136"/>
    </source>
</evidence>
<dbReference type="InterPro" id="IPR004014">
    <property type="entry name" value="ATPase_P-typ_cation-transptr_N"/>
</dbReference>
<evidence type="ECO:0000256" key="14">
    <source>
        <dbReference type="ARBA" id="ARBA00048694"/>
    </source>
</evidence>
<dbReference type="Pfam" id="PF00689">
    <property type="entry name" value="Cation_ATPase_C"/>
    <property type="match status" value="1"/>
</dbReference>
<dbReference type="SFLD" id="SFLDF00027">
    <property type="entry name" value="p-type_atpase"/>
    <property type="match status" value="1"/>
</dbReference>
<dbReference type="NCBIfam" id="TIGR01494">
    <property type="entry name" value="ATPase_P-type"/>
    <property type="match status" value="3"/>
</dbReference>